<dbReference type="AlphaFoldDB" id="A0AA44WNQ9"/>
<evidence type="ECO:0000313" key="3">
    <source>
        <dbReference type="Proteomes" id="UP000236305"/>
    </source>
</evidence>
<reference evidence="2 3" key="1">
    <citation type="submission" date="2017-12" db="EMBL/GenBank/DDBJ databases">
        <title>Comparative genomics yields insights into virulence evolution of Verticillium dahliae.</title>
        <authorList>
            <person name="Fan R."/>
            <person name="Armitage A.D."/>
            <person name="Cascant-Lopez E."/>
            <person name="Sobczyk M."/>
            <person name="Cockerton H.M."/>
            <person name="Harrison R.J."/>
        </authorList>
    </citation>
    <scope>NUCLEOTIDE SEQUENCE [LARGE SCALE GENOMIC DNA]</scope>
    <source>
        <strain evidence="2 3">12008</strain>
    </source>
</reference>
<feature type="compositionally biased region" description="Basic residues" evidence="1">
    <location>
        <begin position="34"/>
        <end position="48"/>
    </location>
</feature>
<dbReference type="EMBL" id="MPSH01000006">
    <property type="protein sequence ID" value="PNH34079.1"/>
    <property type="molecule type" value="Genomic_DNA"/>
</dbReference>
<accession>A0AA44WNQ9</accession>
<protein>
    <submittedName>
        <fullName evidence="2">Uncharacterized protein</fullName>
    </submittedName>
</protein>
<proteinExistence type="predicted"/>
<sequence length="48" mass="5629">MRDGLTRLSGKPRQDVSRTHTQGGAEEEEEEKTKKKKKKKKKKREMTT</sequence>
<gene>
    <name evidence="2" type="ORF">BJF96_g2710</name>
</gene>
<organism evidence="2 3">
    <name type="scientific">Verticillium dahliae</name>
    <name type="common">Verticillium wilt</name>
    <dbReference type="NCBI Taxonomy" id="27337"/>
    <lineage>
        <taxon>Eukaryota</taxon>
        <taxon>Fungi</taxon>
        <taxon>Dikarya</taxon>
        <taxon>Ascomycota</taxon>
        <taxon>Pezizomycotina</taxon>
        <taxon>Sordariomycetes</taxon>
        <taxon>Hypocreomycetidae</taxon>
        <taxon>Glomerellales</taxon>
        <taxon>Plectosphaerellaceae</taxon>
        <taxon>Verticillium</taxon>
    </lineage>
</organism>
<name>A0AA44WNQ9_VERDA</name>
<evidence type="ECO:0000256" key="1">
    <source>
        <dbReference type="SAM" id="MobiDB-lite"/>
    </source>
</evidence>
<feature type="region of interest" description="Disordered" evidence="1">
    <location>
        <begin position="1"/>
        <end position="48"/>
    </location>
</feature>
<dbReference type="Proteomes" id="UP000236305">
    <property type="component" value="Unassembled WGS sequence"/>
</dbReference>
<evidence type="ECO:0000313" key="2">
    <source>
        <dbReference type="EMBL" id="PNH34079.1"/>
    </source>
</evidence>
<comment type="caution">
    <text evidence="2">The sequence shown here is derived from an EMBL/GenBank/DDBJ whole genome shotgun (WGS) entry which is preliminary data.</text>
</comment>